<keyword evidence="2" id="KW-1185">Reference proteome</keyword>
<name>A0AAD7AXL9_MYCRO</name>
<sequence>MVGTFLQPIQLSDLQMFSGPEVVAQAVVPTPAPPISSSSGPAPQRDFGHFFETIAASGTTLLDVQNILITWDAPLLAAMAKCGASLTSFTVRNVSSVHQPLEIEDFLAGMDATLHSLRCLTALSIIEDALASSFDPADLDWEFATVRR</sequence>
<evidence type="ECO:0000313" key="2">
    <source>
        <dbReference type="Proteomes" id="UP001221757"/>
    </source>
</evidence>
<dbReference type="EMBL" id="JARKIE010001288">
    <property type="protein sequence ID" value="KAJ7603489.1"/>
    <property type="molecule type" value="Genomic_DNA"/>
</dbReference>
<protein>
    <submittedName>
        <fullName evidence="1">Uncharacterized protein</fullName>
    </submittedName>
</protein>
<comment type="caution">
    <text evidence="1">The sequence shown here is derived from an EMBL/GenBank/DDBJ whole genome shotgun (WGS) entry which is preliminary data.</text>
</comment>
<feature type="non-terminal residue" evidence="1">
    <location>
        <position position="1"/>
    </location>
</feature>
<gene>
    <name evidence="1" type="ORF">B0H17DRAFT_1222450</name>
</gene>
<dbReference type="Proteomes" id="UP001221757">
    <property type="component" value="Unassembled WGS sequence"/>
</dbReference>
<organism evidence="1 2">
    <name type="scientific">Mycena rosella</name>
    <name type="common">Pink bonnet</name>
    <name type="synonym">Agaricus rosellus</name>
    <dbReference type="NCBI Taxonomy" id="1033263"/>
    <lineage>
        <taxon>Eukaryota</taxon>
        <taxon>Fungi</taxon>
        <taxon>Dikarya</taxon>
        <taxon>Basidiomycota</taxon>
        <taxon>Agaricomycotina</taxon>
        <taxon>Agaricomycetes</taxon>
        <taxon>Agaricomycetidae</taxon>
        <taxon>Agaricales</taxon>
        <taxon>Marasmiineae</taxon>
        <taxon>Mycenaceae</taxon>
        <taxon>Mycena</taxon>
    </lineage>
</organism>
<accession>A0AAD7AXL9</accession>
<reference evidence="1" key="1">
    <citation type="submission" date="2023-03" db="EMBL/GenBank/DDBJ databases">
        <title>Massive genome expansion in bonnet fungi (Mycena s.s.) driven by repeated elements and novel gene families across ecological guilds.</title>
        <authorList>
            <consortium name="Lawrence Berkeley National Laboratory"/>
            <person name="Harder C.B."/>
            <person name="Miyauchi S."/>
            <person name="Viragh M."/>
            <person name="Kuo A."/>
            <person name="Thoen E."/>
            <person name="Andreopoulos B."/>
            <person name="Lu D."/>
            <person name="Skrede I."/>
            <person name="Drula E."/>
            <person name="Henrissat B."/>
            <person name="Morin E."/>
            <person name="Kohler A."/>
            <person name="Barry K."/>
            <person name="LaButti K."/>
            <person name="Morin E."/>
            <person name="Salamov A."/>
            <person name="Lipzen A."/>
            <person name="Mereny Z."/>
            <person name="Hegedus B."/>
            <person name="Baldrian P."/>
            <person name="Stursova M."/>
            <person name="Weitz H."/>
            <person name="Taylor A."/>
            <person name="Grigoriev I.V."/>
            <person name="Nagy L.G."/>
            <person name="Martin F."/>
            <person name="Kauserud H."/>
        </authorList>
    </citation>
    <scope>NUCLEOTIDE SEQUENCE</scope>
    <source>
        <strain evidence="1">CBHHK067</strain>
    </source>
</reference>
<dbReference type="AlphaFoldDB" id="A0AAD7AXL9"/>
<evidence type="ECO:0000313" key="1">
    <source>
        <dbReference type="EMBL" id="KAJ7603489.1"/>
    </source>
</evidence>
<proteinExistence type="predicted"/>